<reference evidence="1 2" key="1">
    <citation type="submission" date="2018-01" db="EMBL/GenBank/DDBJ databases">
        <title>Cryobacterium sp. nov., from glaciers in China.</title>
        <authorList>
            <person name="Liu Q."/>
            <person name="Xin Y.-H."/>
        </authorList>
    </citation>
    <scope>NUCLEOTIDE SEQUENCE [LARGE SCALE GENOMIC DNA]</scope>
    <source>
        <strain evidence="1 2">TMN-42</strain>
    </source>
</reference>
<organism evidence="1 2">
    <name type="scientific">Cryobacterium zongtaii</name>
    <dbReference type="NCBI Taxonomy" id="1259217"/>
    <lineage>
        <taxon>Bacteria</taxon>
        <taxon>Bacillati</taxon>
        <taxon>Actinomycetota</taxon>
        <taxon>Actinomycetes</taxon>
        <taxon>Micrococcales</taxon>
        <taxon>Microbacteriaceae</taxon>
        <taxon>Cryobacterium</taxon>
    </lineage>
</organism>
<dbReference type="AlphaFoldDB" id="A0A2S3ZG02"/>
<comment type="caution">
    <text evidence="1">The sequence shown here is derived from an EMBL/GenBank/DDBJ whole genome shotgun (WGS) entry which is preliminary data.</text>
</comment>
<sequence>MDTLYPTEPVVATIVGAIVDALTHRERTSNLVAVTMGDAGINVSVAFRAVSSEPATEVCRLVFDSIAMVLDASSITRIDSIHVTVASIG</sequence>
<name>A0A2S3ZG02_9MICO</name>
<dbReference type="EMBL" id="PPXD01000011">
    <property type="protein sequence ID" value="POH65973.1"/>
    <property type="molecule type" value="Genomic_DNA"/>
</dbReference>
<evidence type="ECO:0000313" key="1">
    <source>
        <dbReference type="EMBL" id="POH65973.1"/>
    </source>
</evidence>
<keyword evidence="2" id="KW-1185">Reference proteome</keyword>
<protein>
    <submittedName>
        <fullName evidence="1">Uncharacterized protein</fullName>
    </submittedName>
</protein>
<evidence type="ECO:0000313" key="2">
    <source>
        <dbReference type="Proteomes" id="UP000237340"/>
    </source>
</evidence>
<proteinExistence type="predicted"/>
<accession>A0A2S3ZG02</accession>
<gene>
    <name evidence="1" type="ORF">C3B61_09400</name>
</gene>
<dbReference type="Proteomes" id="UP000237340">
    <property type="component" value="Unassembled WGS sequence"/>
</dbReference>